<feature type="transmembrane region" description="Helical" evidence="1">
    <location>
        <begin position="96"/>
        <end position="113"/>
    </location>
</feature>
<feature type="transmembrane region" description="Helical" evidence="1">
    <location>
        <begin position="238"/>
        <end position="257"/>
    </location>
</feature>
<evidence type="ECO:0000313" key="3">
    <source>
        <dbReference type="EMBL" id="GAA3861695.1"/>
    </source>
</evidence>
<name>A0ABP7K202_9RHOB</name>
<dbReference type="PANTHER" id="PTHR22911">
    <property type="entry name" value="ACYL-MALONYL CONDENSING ENZYME-RELATED"/>
    <property type="match status" value="1"/>
</dbReference>
<dbReference type="RefSeq" id="WP_344844495.1">
    <property type="nucleotide sequence ID" value="NZ_BAABDF010000005.1"/>
</dbReference>
<organism evidence="3 4">
    <name type="scientific">Celeribacter arenosi</name>
    <dbReference type="NCBI Taxonomy" id="792649"/>
    <lineage>
        <taxon>Bacteria</taxon>
        <taxon>Pseudomonadati</taxon>
        <taxon>Pseudomonadota</taxon>
        <taxon>Alphaproteobacteria</taxon>
        <taxon>Rhodobacterales</taxon>
        <taxon>Roseobacteraceae</taxon>
        <taxon>Celeribacter</taxon>
    </lineage>
</organism>
<feature type="transmembrane region" description="Helical" evidence="1">
    <location>
        <begin position="263"/>
        <end position="281"/>
    </location>
</feature>
<reference evidence="4" key="1">
    <citation type="journal article" date="2019" name="Int. J. Syst. Evol. Microbiol.">
        <title>The Global Catalogue of Microorganisms (GCM) 10K type strain sequencing project: providing services to taxonomists for standard genome sequencing and annotation.</title>
        <authorList>
            <consortium name="The Broad Institute Genomics Platform"/>
            <consortium name="The Broad Institute Genome Sequencing Center for Infectious Disease"/>
            <person name="Wu L."/>
            <person name="Ma J."/>
        </authorList>
    </citation>
    <scope>NUCLEOTIDE SEQUENCE [LARGE SCALE GENOMIC DNA]</scope>
    <source>
        <strain evidence="4">JCM 17190</strain>
    </source>
</reference>
<feature type="transmembrane region" description="Helical" evidence="1">
    <location>
        <begin position="65"/>
        <end position="84"/>
    </location>
</feature>
<feature type="domain" description="EamA" evidence="2">
    <location>
        <begin position="148"/>
        <end position="279"/>
    </location>
</feature>
<keyword evidence="4" id="KW-1185">Reference proteome</keyword>
<comment type="caution">
    <text evidence="3">The sequence shown here is derived from an EMBL/GenBank/DDBJ whole genome shotgun (WGS) entry which is preliminary data.</text>
</comment>
<dbReference type="Proteomes" id="UP001399917">
    <property type="component" value="Unassembled WGS sequence"/>
</dbReference>
<sequence length="287" mass="30152">MNTQIATLIGFFAVLLWALLAVLTVGTAPVPPFQLNAMCFSIAGTIGVVWTIWTNKWHLLRAVPLRAYAFGTAGLFGYHALYFAALRLAPPAEAGLIAYLWPLFIVLFSGLLPGERIRPLHILGAIVAFLGAALILKDGASFSKANSLGYVLAFCCALTWSGYSVLSRQFKGVPSVAVTVFCIAAAVLSAVAHVLVEDTVWPTTTANWLSVLALGAGPVGLAFYVWDVGVKFGNIQLLGTASYAAPLLSTLALVATGMTEPRAVLWGAAGMITLGAALAALGSRQSR</sequence>
<dbReference type="SUPFAM" id="SSF103481">
    <property type="entry name" value="Multidrug resistance efflux transporter EmrE"/>
    <property type="match status" value="1"/>
</dbReference>
<feature type="domain" description="EamA" evidence="2">
    <location>
        <begin position="6"/>
        <end position="136"/>
    </location>
</feature>
<dbReference type="PANTHER" id="PTHR22911:SF76">
    <property type="entry name" value="EAMA DOMAIN-CONTAINING PROTEIN"/>
    <property type="match status" value="1"/>
</dbReference>
<keyword evidence="1" id="KW-0472">Membrane</keyword>
<feature type="transmembrane region" description="Helical" evidence="1">
    <location>
        <begin position="34"/>
        <end position="53"/>
    </location>
</feature>
<dbReference type="EMBL" id="BAABDF010000005">
    <property type="protein sequence ID" value="GAA3861695.1"/>
    <property type="molecule type" value="Genomic_DNA"/>
</dbReference>
<dbReference type="InterPro" id="IPR000620">
    <property type="entry name" value="EamA_dom"/>
</dbReference>
<feature type="transmembrane region" description="Helical" evidence="1">
    <location>
        <begin position="148"/>
        <end position="166"/>
    </location>
</feature>
<evidence type="ECO:0000256" key="1">
    <source>
        <dbReference type="SAM" id="Phobius"/>
    </source>
</evidence>
<proteinExistence type="predicted"/>
<dbReference type="InterPro" id="IPR037185">
    <property type="entry name" value="EmrE-like"/>
</dbReference>
<feature type="transmembrane region" description="Helical" evidence="1">
    <location>
        <begin position="208"/>
        <end position="226"/>
    </location>
</feature>
<evidence type="ECO:0000259" key="2">
    <source>
        <dbReference type="Pfam" id="PF00892"/>
    </source>
</evidence>
<feature type="transmembrane region" description="Helical" evidence="1">
    <location>
        <begin position="120"/>
        <end position="136"/>
    </location>
</feature>
<protein>
    <submittedName>
        <fullName evidence="3">EamA family transporter</fullName>
    </submittedName>
</protein>
<accession>A0ABP7K202</accession>
<feature type="transmembrane region" description="Helical" evidence="1">
    <location>
        <begin position="173"/>
        <end position="196"/>
    </location>
</feature>
<keyword evidence="1" id="KW-0812">Transmembrane</keyword>
<gene>
    <name evidence="3" type="ORF">GCM10022404_10450</name>
</gene>
<keyword evidence="1" id="KW-1133">Transmembrane helix</keyword>
<evidence type="ECO:0000313" key="4">
    <source>
        <dbReference type="Proteomes" id="UP001399917"/>
    </source>
</evidence>
<dbReference type="Pfam" id="PF00892">
    <property type="entry name" value="EamA"/>
    <property type="match status" value="2"/>
</dbReference>